<keyword evidence="2" id="KW-0964">Secreted</keyword>
<protein>
    <submittedName>
        <fullName evidence="4">Calcium-binding protein</fullName>
    </submittedName>
</protein>
<evidence type="ECO:0000256" key="2">
    <source>
        <dbReference type="ARBA" id="ARBA00022525"/>
    </source>
</evidence>
<evidence type="ECO:0000256" key="3">
    <source>
        <dbReference type="SAM" id="MobiDB-lite"/>
    </source>
</evidence>
<organism evidence="4 5">
    <name type="scientific">Roseateles albus</name>
    <dbReference type="NCBI Taxonomy" id="2987525"/>
    <lineage>
        <taxon>Bacteria</taxon>
        <taxon>Pseudomonadati</taxon>
        <taxon>Pseudomonadota</taxon>
        <taxon>Betaproteobacteria</taxon>
        <taxon>Burkholderiales</taxon>
        <taxon>Sphaerotilaceae</taxon>
        <taxon>Roseateles</taxon>
    </lineage>
</organism>
<keyword evidence="5" id="KW-1185">Reference proteome</keyword>
<dbReference type="Pfam" id="PF00353">
    <property type="entry name" value="HemolysinCabind"/>
    <property type="match status" value="6"/>
</dbReference>
<dbReference type="PROSITE" id="PS00018">
    <property type="entry name" value="EF_HAND_1"/>
    <property type="match status" value="1"/>
</dbReference>
<dbReference type="PANTHER" id="PTHR38340:SF1">
    <property type="entry name" value="S-LAYER PROTEIN"/>
    <property type="match status" value="1"/>
</dbReference>
<evidence type="ECO:0000313" key="5">
    <source>
        <dbReference type="Proteomes" id="UP001221189"/>
    </source>
</evidence>
<dbReference type="InterPro" id="IPR018247">
    <property type="entry name" value="EF_Hand_1_Ca_BS"/>
</dbReference>
<comment type="caution">
    <text evidence="4">The sequence shown here is derived from an EMBL/GenBank/DDBJ whole genome shotgun (WGS) entry which is preliminary data.</text>
</comment>
<dbReference type="SUPFAM" id="SSF51120">
    <property type="entry name" value="beta-Roll"/>
    <property type="match status" value="5"/>
</dbReference>
<comment type="subcellular location">
    <subcellularLocation>
        <location evidence="1">Secreted</location>
    </subcellularLocation>
</comment>
<feature type="compositionally biased region" description="Low complexity" evidence="3">
    <location>
        <begin position="233"/>
        <end position="243"/>
    </location>
</feature>
<sequence length="726" mass="71793">ITDFNAAEGDVLKTFVTNGLGGANDTVPLVWRGAAQAGFTATVGQNAGGTDLGTGVLQIFSFYDAATNLTGLYMDRNRDGLVDANDFKLLFNGQLSLGANAFSSGTFINAAGVGTGGADTIVGTAGDDTMVGGAGDDTLSGLSGNDRIQGDAGNDTLDGGDGNDQIWGNAGNDALFGSAGDDSLDGGLGADMLNGGDGNDSLNASGDASDAVGSVNVLNGGAGNDNLYGSGGDDQLNGQDGNDYLSGGEGFDTLDGGAGADTNYGNGGNDRIVYDIADTIVNGSSGLDLLVLRPGANIASINLGNAADQTSGDTAVVTEMDGVDFSALTGPISFSGSANSDWLIGTNASDSFVGLAGDDLLDGGLGADTLNGGLGSDVFWVDNLADSIVEALNEGTDEVRSTVDFTLAVNVEKLSLLGSSNLKGVGNALANTLLGNSGNNLLSGAAGNDTLDGGAGADQLLGGSGDDVYIVDNLDDSVTELAGEGSADEVRSAVDFRLSAEVERLTLTGSTGLHGIGNALANVMTGTTGNDIIDGGAGADTMAGDQGDDTYYVDSLADAVTEQYNAGTDTVMTSVGYTLGNYIENLVITGSVAVTVTGNGDNNHMQGGAGADTLNGGGGNDLLNGGAGNDNLLGGTGDDIYVVDATGDVVTELNDQGTDTVQSSVSFTLGDHVENLTLLDAAPAATAKIMLARNAAETLASAAPINGTGNTLANIIIGNSGANTLS</sequence>
<dbReference type="Gene3D" id="2.150.10.10">
    <property type="entry name" value="Serralysin-like metalloprotease, C-terminal"/>
    <property type="match status" value="5"/>
</dbReference>
<evidence type="ECO:0000313" key="4">
    <source>
        <dbReference type="EMBL" id="MDC8774575.1"/>
    </source>
</evidence>
<feature type="region of interest" description="Disordered" evidence="3">
    <location>
        <begin position="140"/>
        <end position="164"/>
    </location>
</feature>
<dbReference type="InterPro" id="IPR011049">
    <property type="entry name" value="Serralysin-like_metalloprot_C"/>
</dbReference>
<evidence type="ECO:0000256" key="1">
    <source>
        <dbReference type="ARBA" id="ARBA00004613"/>
    </source>
</evidence>
<dbReference type="PANTHER" id="PTHR38340">
    <property type="entry name" value="S-LAYER PROTEIN"/>
    <property type="match status" value="1"/>
</dbReference>
<dbReference type="InterPro" id="IPR050557">
    <property type="entry name" value="RTX_toxin/Mannuronan_C5-epim"/>
</dbReference>
<dbReference type="EMBL" id="JAQQXT010000031">
    <property type="protein sequence ID" value="MDC8774575.1"/>
    <property type="molecule type" value="Genomic_DNA"/>
</dbReference>
<reference evidence="4 5" key="1">
    <citation type="submission" date="2022-10" db="EMBL/GenBank/DDBJ databases">
        <title>Paucibacter sp. hw1 Genome sequencing.</title>
        <authorList>
            <person name="Park S."/>
        </authorList>
    </citation>
    <scope>NUCLEOTIDE SEQUENCE [LARGE SCALE GENOMIC DNA]</scope>
    <source>
        <strain evidence="5">hw1</strain>
    </source>
</reference>
<gene>
    <name evidence="4" type="ORF">PRZ03_23680</name>
</gene>
<feature type="non-terminal residue" evidence="4">
    <location>
        <position position="1"/>
    </location>
</feature>
<dbReference type="PROSITE" id="PS00330">
    <property type="entry name" value="HEMOLYSIN_CALCIUM"/>
    <property type="match status" value="8"/>
</dbReference>
<dbReference type="Proteomes" id="UP001221189">
    <property type="component" value="Unassembled WGS sequence"/>
</dbReference>
<proteinExistence type="predicted"/>
<dbReference type="PRINTS" id="PR00313">
    <property type="entry name" value="CABNDNGRPT"/>
</dbReference>
<name>A0ABT5KKW2_9BURK</name>
<dbReference type="InterPro" id="IPR001343">
    <property type="entry name" value="Hemolysn_Ca-bd"/>
</dbReference>
<accession>A0ABT5KKW2</accession>
<dbReference type="InterPro" id="IPR018511">
    <property type="entry name" value="Hemolysin-typ_Ca-bd_CS"/>
</dbReference>
<feature type="region of interest" description="Disordered" evidence="3">
    <location>
        <begin position="226"/>
        <end position="250"/>
    </location>
</feature>
<feature type="non-terminal residue" evidence="4">
    <location>
        <position position="726"/>
    </location>
</feature>